<dbReference type="Proteomes" id="UP000694864">
    <property type="component" value="Chromosome 9"/>
</dbReference>
<feature type="region of interest" description="Disordered" evidence="1">
    <location>
        <begin position="1"/>
        <end position="133"/>
    </location>
</feature>
<proteinExistence type="predicted"/>
<name>A0ABM0TTK7_CAMSA</name>
<organism evidence="2 3">
    <name type="scientific">Camelina sativa</name>
    <name type="common">False flax</name>
    <name type="synonym">Myagrum sativum</name>
    <dbReference type="NCBI Taxonomy" id="90675"/>
    <lineage>
        <taxon>Eukaryota</taxon>
        <taxon>Viridiplantae</taxon>
        <taxon>Streptophyta</taxon>
        <taxon>Embryophyta</taxon>
        <taxon>Tracheophyta</taxon>
        <taxon>Spermatophyta</taxon>
        <taxon>Magnoliopsida</taxon>
        <taxon>eudicotyledons</taxon>
        <taxon>Gunneridae</taxon>
        <taxon>Pentapetalae</taxon>
        <taxon>rosids</taxon>
        <taxon>malvids</taxon>
        <taxon>Brassicales</taxon>
        <taxon>Brassicaceae</taxon>
        <taxon>Camelineae</taxon>
        <taxon>Camelina</taxon>
    </lineage>
</organism>
<dbReference type="GeneID" id="104715473"/>
<feature type="compositionally biased region" description="Basic and acidic residues" evidence="1">
    <location>
        <begin position="195"/>
        <end position="207"/>
    </location>
</feature>
<feature type="compositionally biased region" description="Basic and acidic residues" evidence="1">
    <location>
        <begin position="70"/>
        <end position="80"/>
    </location>
</feature>
<accession>A0ABM0TTK7</accession>
<feature type="compositionally biased region" description="Basic and acidic residues" evidence="1">
    <location>
        <begin position="28"/>
        <end position="60"/>
    </location>
</feature>
<evidence type="ECO:0000313" key="3">
    <source>
        <dbReference type="RefSeq" id="XP_010431178.1"/>
    </source>
</evidence>
<feature type="compositionally biased region" description="Basic and acidic residues" evidence="1">
    <location>
        <begin position="88"/>
        <end position="133"/>
    </location>
</feature>
<reference evidence="2" key="1">
    <citation type="journal article" date="2014" name="Nat. Commun.">
        <title>The emerging biofuel crop Camelina sativa retains a highly undifferentiated hexaploid genome structure.</title>
        <authorList>
            <person name="Kagale S."/>
            <person name="Koh C."/>
            <person name="Nixon J."/>
            <person name="Bollina V."/>
            <person name="Clarke W.E."/>
            <person name="Tuteja R."/>
            <person name="Spillane C."/>
            <person name="Robinson S.J."/>
            <person name="Links M.G."/>
            <person name="Clarke C."/>
            <person name="Higgins E.E."/>
            <person name="Huebert T."/>
            <person name="Sharpe A.G."/>
            <person name="Parkin I.A."/>
        </authorList>
    </citation>
    <scope>NUCLEOTIDE SEQUENCE [LARGE SCALE GENOMIC DNA]</scope>
    <source>
        <strain evidence="2">cv. DH55</strain>
    </source>
</reference>
<dbReference type="RefSeq" id="XP_010431178.1">
    <property type="nucleotide sequence ID" value="XM_010432876.1"/>
</dbReference>
<sequence>MRKRHPRESRVRTEEEYRDVQGMFGECPGKDQDDRRESRRLGMVEKIVRGVEKIDREAEKSSPGNTGSLRDQEKSVRELSGEPIRSGKCREERPGETEECREMGYVEKRRPRDGRERPREFVEKDRERLSKDRSREIEREIVDATSKEDREKKEFSVEDFIDNEPVLVSKRSSRKYGDCVEEERPRGEAVVSRKKNQETRRGFDRVKPRNKVGCGTKRSKKRGAVDAKTV</sequence>
<evidence type="ECO:0000256" key="1">
    <source>
        <dbReference type="SAM" id="MobiDB-lite"/>
    </source>
</evidence>
<feature type="region of interest" description="Disordered" evidence="1">
    <location>
        <begin position="187"/>
        <end position="230"/>
    </location>
</feature>
<gene>
    <name evidence="3" type="primary">LOC104715473</name>
</gene>
<protein>
    <submittedName>
        <fullName evidence="3">Histone-lysine N-methyltransferase, H3 lysine-79 specific-like</fullName>
    </submittedName>
</protein>
<keyword evidence="2" id="KW-1185">Reference proteome</keyword>
<reference evidence="3" key="2">
    <citation type="submission" date="2025-08" db="UniProtKB">
        <authorList>
            <consortium name="RefSeq"/>
        </authorList>
    </citation>
    <scope>IDENTIFICATION</scope>
    <source>
        <tissue evidence="3">Leaf</tissue>
    </source>
</reference>
<evidence type="ECO:0000313" key="2">
    <source>
        <dbReference type="Proteomes" id="UP000694864"/>
    </source>
</evidence>
<feature type="compositionally biased region" description="Basic and acidic residues" evidence="1">
    <location>
        <begin position="8"/>
        <end position="19"/>
    </location>
</feature>